<protein>
    <submittedName>
        <fullName evidence="2">TM2 domain-containing membrane protein YozV</fullName>
    </submittedName>
</protein>
<evidence type="ECO:0000313" key="3">
    <source>
        <dbReference type="Proteomes" id="UP000717624"/>
    </source>
</evidence>
<evidence type="ECO:0000313" key="2">
    <source>
        <dbReference type="EMBL" id="MBM7589013.1"/>
    </source>
</evidence>
<dbReference type="AlphaFoldDB" id="A0A938XRM9"/>
<name>A0A938XRM9_9BACL</name>
<reference evidence="2" key="1">
    <citation type="submission" date="2021-01" db="EMBL/GenBank/DDBJ databases">
        <title>Genomic Encyclopedia of Type Strains, Phase IV (KMG-IV): sequencing the most valuable type-strain genomes for metagenomic binning, comparative biology and taxonomic classification.</title>
        <authorList>
            <person name="Goeker M."/>
        </authorList>
    </citation>
    <scope>NUCLEOTIDE SEQUENCE</scope>
    <source>
        <strain evidence="2">DSM 25523</strain>
    </source>
</reference>
<dbReference type="RefSeq" id="WP_204516712.1">
    <property type="nucleotide sequence ID" value="NZ_BAABIN010000009.1"/>
</dbReference>
<feature type="transmembrane region" description="Helical" evidence="1">
    <location>
        <begin position="164"/>
        <end position="182"/>
    </location>
</feature>
<keyword evidence="3" id="KW-1185">Reference proteome</keyword>
<proteinExistence type="predicted"/>
<evidence type="ECO:0000256" key="1">
    <source>
        <dbReference type="SAM" id="Phobius"/>
    </source>
</evidence>
<organism evidence="2 3">
    <name type="scientific">Brevibacillus fulvus</name>
    <dbReference type="NCBI Taxonomy" id="1125967"/>
    <lineage>
        <taxon>Bacteria</taxon>
        <taxon>Bacillati</taxon>
        <taxon>Bacillota</taxon>
        <taxon>Bacilli</taxon>
        <taxon>Bacillales</taxon>
        <taxon>Paenibacillaceae</taxon>
        <taxon>Brevibacillus</taxon>
    </lineage>
</organism>
<dbReference type="EMBL" id="JAFBEB010000001">
    <property type="protein sequence ID" value="MBM7589013.1"/>
    <property type="molecule type" value="Genomic_DNA"/>
</dbReference>
<accession>A0A938XRM9</accession>
<keyword evidence="1" id="KW-0472">Membrane</keyword>
<gene>
    <name evidence="2" type="ORF">JOD01_000599</name>
</gene>
<comment type="caution">
    <text evidence="2">The sequence shown here is derived from an EMBL/GenBank/DDBJ whole genome shotgun (WGS) entry which is preliminary data.</text>
</comment>
<keyword evidence="1" id="KW-1133">Transmembrane helix</keyword>
<dbReference type="Proteomes" id="UP000717624">
    <property type="component" value="Unassembled WGS sequence"/>
</dbReference>
<keyword evidence="1" id="KW-0812">Transmembrane</keyword>
<sequence length="262" mass="30441">MNNFRNPFRNRRYKALVSPIGTTQLHLRKPLVIAAWSVAFPGFGHLLLNKYLRGYALIIWEMFINQTIHLNLAMVCSFNGQFQAARNLIDPKYMAMYIPVYFFAIWDSYRTTVDLNRIYLLAQRENAPYSTFSMGGLEINYLDRRKPWLAAIWSMGIPSVGQLYLHRIVFAAFVLIYTIIIVDQSNLLLAIHYLILGDISSSSAVLDPQWLLYFPSLYFFSIYDSTVNAIENNKLFEDDLRQYLQQYYQPAGKFVIPGSKVK</sequence>